<dbReference type="SUPFAM" id="SSF47384">
    <property type="entry name" value="Homodimeric domain of signal transducing histidine kinase"/>
    <property type="match status" value="1"/>
</dbReference>
<feature type="domain" description="PAC" evidence="14">
    <location>
        <begin position="773"/>
        <end position="825"/>
    </location>
</feature>
<dbReference type="GO" id="GO:0005886">
    <property type="term" value="C:plasma membrane"/>
    <property type="evidence" value="ECO:0007669"/>
    <property type="project" value="UniProtKB-SubCell"/>
</dbReference>
<evidence type="ECO:0000259" key="13">
    <source>
        <dbReference type="PROSITE" id="PS50112"/>
    </source>
</evidence>
<keyword evidence="4" id="KW-1003">Cell membrane</keyword>
<dbReference type="SMART" id="SM00086">
    <property type="entry name" value="PAC"/>
    <property type="match status" value="5"/>
</dbReference>
<dbReference type="CDD" id="cd00082">
    <property type="entry name" value="HisKA"/>
    <property type="match status" value="1"/>
</dbReference>
<evidence type="ECO:0000256" key="2">
    <source>
        <dbReference type="ARBA" id="ARBA00004236"/>
    </source>
</evidence>
<evidence type="ECO:0000256" key="1">
    <source>
        <dbReference type="ARBA" id="ARBA00000085"/>
    </source>
</evidence>
<dbReference type="AlphaFoldDB" id="A0A1I4RZF3"/>
<feature type="domain" description="PAC" evidence="14">
    <location>
        <begin position="399"/>
        <end position="450"/>
    </location>
</feature>
<name>A0A1I4RZF3_9EURY</name>
<dbReference type="InterPro" id="IPR052162">
    <property type="entry name" value="Sensor_kinase/Photoreceptor"/>
</dbReference>
<dbReference type="Pfam" id="PF00512">
    <property type="entry name" value="HisKA"/>
    <property type="match status" value="1"/>
</dbReference>
<sequence>MTDKDNKDPSRPDVSKNCHDGFENLVDELPLGILSCDREGNITAVNDFLLHIMDSPSAYDTKNINMLKFPPLVRSGISAVVEEVIITGMNASIETPYHSKWGKEMFLSFRAFPRKDESGNTYGCYAIIEDLTNKKKVNDSIENNKRKDMLISHISDRFINSSHKEIDEDINKTLKDLAGFVDADRAVIFSSDRSTDHVIKTHEWHRNDIVSEIPLNENWDTKKLVFKKLRSLEIVNIPDVNVMSLESDNLRTLLQDLGIMSIAMIPLSYNGVFKGFITADSKRKKNKLDENQLYVLKIAGDMIAALLERKNTELLLLKREQEFEEVIHSLDSVIWKATFDKEGNALTTYISKPMDRMIGFPEGTIGNDWNRFFARIHPDDIDKVTDSLKQSFKQPDTPIDVDYRILSDKGEAVWMSSLGSSHPQDDGTFLMFGTTSNITKRKETENKLRESEALLNEVGRLSKIGGWDLDIGTGIGKWTTEVIKIHELDSFDHADVDTGLRYYPPDTRKIIEKAVNDAVEKAEPYDLELELISAKGNHKWVRTIARPITEDGKVVRLFGTMQDITERKRTENKLRESEALLNEVGRIGQIGGWNLDVASSVINWTPEVARIHETEDLDTLEKALSCYPPDSRTIIEKALKSTIKKARSFDVEVELFTAKNKHKWIRLIGRPETVAGKVVKIIGVLQDITKSKMAENKLLESEERLRVFIEHAPASLAMFDRDMRYIAVSRRWKKDYFLDDKDIIGISHYEIFPEIPDEWKEMHRVAMKGEVIPVEETRFERVDGKVQWVRGVVRPWNAADGTVGGIILFSEDVTERKIAENELRANEERYRSLFEQSNDAIMIHDVNGQILEVNERTCEMFGYSEAELKQRTIVDLTLPEDRDEIGSKMDKLKDEGHYRQENRMLRSNGSIVYVDISASFLKTQNGLVQTVGRDITDRVRAEAVMLNAKIEAETASRTKSEFLANMSHELRTPLNSIIGFSDVMLDGIAGELVPKQEHYMKHISKSGRHLLSLINDILDLSKVEAGKMELHYEIIDVKPVVDEIVTMTQTLTLKKNIVVDVDMPDDLPKVEADRSKIKQILYNLMGNSIKFTTDNGKITFRSAIKGHELQISVIDTGIGISPDDQKKIFKPFSQIDSSTSRKYSGTGLGLALVKELVELHKGRIWVESEIGKGSVFTFGLPIIEEGTN</sequence>
<dbReference type="InterPro" id="IPR035965">
    <property type="entry name" value="PAS-like_dom_sf"/>
</dbReference>
<evidence type="ECO:0000256" key="7">
    <source>
        <dbReference type="ARBA" id="ARBA00022741"/>
    </source>
</evidence>
<dbReference type="GO" id="GO:0005524">
    <property type="term" value="F:ATP binding"/>
    <property type="evidence" value="ECO:0007669"/>
    <property type="project" value="UniProtKB-KW"/>
</dbReference>
<evidence type="ECO:0000256" key="5">
    <source>
        <dbReference type="ARBA" id="ARBA00022553"/>
    </source>
</evidence>
<keyword evidence="6" id="KW-0808">Transferase</keyword>
<evidence type="ECO:0000256" key="4">
    <source>
        <dbReference type="ARBA" id="ARBA00022475"/>
    </source>
</evidence>
<dbReference type="Gene3D" id="2.10.70.100">
    <property type="match status" value="1"/>
</dbReference>
<evidence type="ECO:0000256" key="8">
    <source>
        <dbReference type="ARBA" id="ARBA00022777"/>
    </source>
</evidence>
<evidence type="ECO:0000256" key="9">
    <source>
        <dbReference type="ARBA" id="ARBA00022840"/>
    </source>
</evidence>
<feature type="domain" description="Histidine kinase" evidence="12">
    <location>
        <begin position="965"/>
        <end position="1184"/>
    </location>
</feature>
<dbReference type="InterPro" id="IPR000700">
    <property type="entry name" value="PAS-assoc_C"/>
</dbReference>
<dbReference type="InterPro" id="IPR036890">
    <property type="entry name" value="HATPase_C_sf"/>
</dbReference>
<dbReference type="Proteomes" id="UP000198535">
    <property type="component" value="Unassembled WGS sequence"/>
</dbReference>
<dbReference type="Gene3D" id="1.10.287.130">
    <property type="match status" value="1"/>
</dbReference>
<dbReference type="NCBIfam" id="TIGR00229">
    <property type="entry name" value="sensory_box"/>
    <property type="match status" value="3"/>
</dbReference>
<dbReference type="FunFam" id="3.30.565.10:FF:000023">
    <property type="entry name" value="PAS domain-containing sensor histidine kinase"/>
    <property type="match status" value="1"/>
</dbReference>
<dbReference type="Pfam" id="PF08447">
    <property type="entry name" value="PAS_3"/>
    <property type="match status" value="3"/>
</dbReference>
<dbReference type="InterPro" id="IPR029016">
    <property type="entry name" value="GAF-like_dom_sf"/>
</dbReference>
<dbReference type="InterPro" id="IPR004358">
    <property type="entry name" value="Sig_transdc_His_kin-like_C"/>
</dbReference>
<dbReference type="Gene3D" id="3.30.450.40">
    <property type="match status" value="1"/>
</dbReference>
<keyword evidence="11" id="KW-0472">Membrane</keyword>
<dbReference type="SMART" id="SM00387">
    <property type="entry name" value="HATPase_c"/>
    <property type="match status" value="1"/>
</dbReference>
<dbReference type="InterPro" id="IPR003661">
    <property type="entry name" value="HisK_dim/P_dom"/>
</dbReference>
<dbReference type="PRINTS" id="PR00344">
    <property type="entry name" value="BCTRLSENSOR"/>
</dbReference>
<feature type="domain" description="PAC" evidence="14">
    <location>
        <begin position="91"/>
        <end position="143"/>
    </location>
</feature>
<feature type="domain" description="PAC" evidence="14">
    <location>
        <begin position="525"/>
        <end position="576"/>
    </location>
</feature>
<dbReference type="InterPro" id="IPR013656">
    <property type="entry name" value="PAS_4"/>
</dbReference>
<evidence type="ECO:0000313" key="16">
    <source>
        <dbReference type="Proteomes" id="UP000198535"/>
    </source>
</evidence>
<dbReference type="PROSITE" id="PS50109">
    <property type="entry name" value="HIS_KIN"/>
    <property type="match status" value="1"/>
</dbReference>
<keyword evidence="10" id="KW-0902">Two-component regulatory system</keyword>
<dbReference type="GO" id="GO:0000155">
    <property type="term" value="F:phosphorelay sensor kinase activity"/>
    <property type="evidence" value="ECO:0007669"/>
    <property type="project" value="InterPro"/>
</dbReference>
<dbReference type="CDD" id="cd16922">
    <property type="entry name" value="HATPase_EvgS-ArcB-TorS-like"/>
    <property type="match status" value="1"/>
</dbReference>
<proteinExistence type="predicted"/>
<accession>A0A1I4RZF3</accession>
<evidence type="ECO:0000313" key="15">
    <source>
        <dbReference type="EMBL" id="SFM57333.1"/>
    </source>
</evidence>
<keyword evidence="9" id="KW-0067">ATP-binding</keyword>
<dbReference type="Pfam" id="PF01590">
    <property type="entry name" value="GAF"/>
    <property type="match status" value="1"/>
</dbReference>
<evidence type="ECO:0000256" key="6">
    <source>
        <dbReference type="ARBA" id="ARBA00022679"/>
    </source>
</evidence>
<dbReference type="InterPro" id="IPR003018">
    <property type="entry name" value="GAF"/>
</dbReference>
<dbReference type="Gene3D" id="3.30.450.20">
    <property type="entry name" value="PAS domain"/>
    <property type="match status" value="6"/>
</dbReference>
<dbReference type="FunFam" id="1.10.287.130:FF:000038">
    <property type="entry name" value="Sensory transduction histidine kinase"/>
    <property type="match status" value="1"/>
</dbReference>
<dbReference type="Pfam" id="PF13426">
    <property type="entry name" value="PAS_9"/>
    <property type="match status" value="1"/>
</dbReference>
<dbReference type="PROSITE" id="PS50112">
    <property type="entry name" value="PAS"/>
    <property type="match status" value="2"/>
</dbReference>
<dbReference type="InterPro" id="IPR013655">
    <property type="entry name" value="PAS_fold_3"/>
</dbReference>
<dbReference type="InterPro" id="IPR005467">
    <property type="entry name" value="His_kinase_dom"/>
</dbReference>
<evidence type="ECO:0000256" key="3">
    <source>
        <dbReference type="ARBA" id="ARBA00012438"/>
    </source>
</evidence>
<comment type="subcellular location">
    <subcellularLocation>
        <location evidence="2">Cell membrane</location>
    </subcellularLocation>
</comment>
<dbReference type="SUPFAM" id="SSF55785">
    <property type="entry name" value="PYP-like sensor domain (PAS domain)"/>
    <property type="match status" value="6"/>
</dbReference>
<feature type="domain" description="PAC" evidence="14">
    <location>
        <begin position="649"/>
        <end position="700"/>
    </location>
</feature>
<evidence type="ECO:0000256" key="11">
    <source>
        <dbReference type="ARBA" id="ARBA00023136"/>
    </source>
</evidence>
<feature type="domain" description="PAS" evidence="13">
    <location>
        <begin position="826"/>
        <end position="896"/>
    </location>
</feature>
<evidence type="ECO:0000256" key="10">
    <source>
        <dbReference type="ARBA" id="ARBA00023012"/>
    </source>
</evidence>
<gene>
    <name evidence="15" type="ORF">SAMN04488696_1661</name>
</gene>
<dbReference type="OrthoDB" id="8127at2157"/>
<evidence type="ECO:0000259" key="14">
    <source>
        <dbReference type="PROSITE" id="PS50113"/>
    </source>
</evidence>
<dbReference type="SMART" id="SM00091">
    <property type="entry name" value="PAS"/>
    <property type="match status" value="4"/>
</dbReference>
<dbReference type="PANTHER" id="PTHR43304">
    <property type="entry name" value="PHYTOCHROME-LIKE PROTEIN CPH1"/>
    <property type="match status" value="1"/>
</dbReference>
<keyword evidence="8" id="KW-0418">Kinase</keyword>
<comment type="catalytic activity">
    <reaction evidence="1">
        <text>ATP + protein L-histidine = ADP + protein N-phospho-L-histidine.</text>
        <dbReference type="EC" id="2.7.13.3"/>
    </reaction>
</comment>
<dbReference type="STRING" id="487685.SAMN04488696_1661"/>
<feature type="domain" description="PAS" evidence="13">
    <location>
        <begin position="319"/>
        <end position="395"/>
    </location>
</feature>
<keyword evidence="5" id="KW-0597">Phosphoprotein</keyword>
<dbReference type="InterPro" id="IPR001610">
    <property type="entry name" value="PAC"/>
</dbReference>
<dbReference type="SMART" id="SM00388">
    <property type="entry name" value="HisKA"/>
    <property type="match status" value="1"/>
</dbReference>
<dbReference type="InterPro" id="IPR003594">
    <property type="entry name" value="HATPase_dom"/>
</dbReference>
<keyword evidence="7" id="KW-0547">Nucleotide-binding</keyword>
<dbReference type="SUPFAM" id="SSF55781">
    <property type="entry name" value="GAF domain-like"/>
    <property type="match status" value="1"/>
</dbReference>
<dbReference type="SUPFAM" id="SSF55874">
    <property type="entry name" value="ATPase domain of HSP90 chaperone/DNA topoisomerase II/histidine kinase"/>
    <property type="match status" value="1"/>
</dbReference>
<dbReference type="InterPro" id="IPR036097">
    <property type="entry name" value="HisK_dim/P_sf"/>
</dbReference>
<dbReference type="Gene3D" id="3.30.565.10">
    <property type="entry name" value="Histidine kinase-like ATPase, C-terminal domain"/>
    <property type="match status" value="1"/>
</dbReference>
<reference evidence="16" key="1">
    <citation type="submission" date="2016-10" db="EMBL/GenBank/DDBJ databases">
        <authorList>
            <person name="Varghese N."/>
            <person name="Submissions S."/>
        </authorList>
    </citation>
    <scope>NUCLEOTIDE SEQUENCE [LARGE SCALE GENOMIC DNA]</scope>
    <source>
        <strain evidence="16">Mob M</strain>
    </source>
</reference>
<dbReference type="EC" id="2.7.13.3" evidence="3"/>
<dbReference type="EMBL" id="FOUJ01000003">
    <property type="protein sequence ID" value="SFM57333.1"/>
    <property type="molecule type" value="Genomic_DNA"/>
</dbReference>
<keyword evidence="16" id="KW-1185">Reference proteome</keyword>
<dbReference type="CDD" id="cd00130">
    <property type="entry name" value="PAS"/>
    <property type="match status" value="2"/>
</dbReference>
<evidence type="ECO:0000259" key="12">
    <source>
        <dbReference type="PROSITE" id="PS50109"/>
    </source>
</evidence>
<protein>
    <recommendedName>
        <fullName evidence="3">histidine kinase</fullName>
        <ecNumber evidence="3">2.7.13.3</ecNumber>
    </recommendedName>
</protein>
<dbReference type="PANTHER" id="PTHR43304:SF1">
    <property type="entry name" value="PAC DOMAIN-CONTAINING PROTEIN"/>
    <property type="match status" value="1"/>
</dbReference>
<dbReference type="PROSITE" id="PS50113">
    <property type="entry name" value="PAC"/>
    <property type="match status" value="5"/>
</dbReference>
<organism evidence="15 16">
    <name type="scientific">Methanolobus profundi</name>
    <dbReference type="NCBI Taxonomy" id="487685"/>
    <lineage>
        <taxon>Archaea</taxon>
        <taxon>Methanobacteriati</taxon>
        <taxon>Methanobacteriota</taxon>
        <taxon>Stenosarchaea group</taxon>
        <taxon>Methanomicrobia</taxon>
        <taxon>Methanosarcinales</taxon>
        <taxon>Methanosarcinaceae</taxon>
        <taxon>Methanolobus</taxon>
    </lineage>
</organism>
<dbReference type="InterPro" id="IPR000014">
    <property type="entry name" value="PAS"/>
</dbReference>
<dbReference type="Pfam" id="PF08448">
    <property type="entry name" value="PAS_4"/>
    <property type="match status" value="2"/>
</dbReference>
<dbReference type="RefSeq" id="WP_091935938.1">
    <property type="nucleotide sequence ID" value="NZ_FOUJ01000003.1"/>
</dbReference>
<dbReference type="Pfam" id="PF02518">
    <property type="entry name" value="HATPase_c"/>
    <property type="match status" value="1"/>
</dbReference>